<keyword evidence="4" id="KW-1185">Reference proteome</keyword>
<accession>A0A6D2KE08</accession>
<dbReference type="InterPro" id="IPR040389">
    <property type="entry name" value="SMR"/>
</dbReference>
<dbReference type="Proteomes" id="UP000467841">
    <property type="component" value="Unassembled WGS sequence"/>
</dbReference>
<gene>
    <name evidence="3" type="ORF">MERR_LOCUS42481</name>
</gene>
<dbReference type="GO" id="GO:0032875">
    <property type="term" value="P:regulation of DNA endoreduplication"/>
    <property type="evidence" value="ECO:0007669"/>
    <property type="project" value="InterPro"/>
</dbReference>
<evidence type="ECO:0000256" key="2">
    <source>
        <dbReference type="ARBA" id="ARBA00023306"/>
    </source>
</evidence>
<dbReference type="OrthoDB" id="1302889at2759"/>
<reference evidence="3" key="1">
    <citation type="submission" date="2020-01" db="EMBL/GenBank/DDBJ databases">
        <authorList>
            <person name="Mishra B."/>
        </authorList>
    </citation>
    <scope>NUCLEOTIDE SEQUENCE [LARGE SCALE GENOMIC DNA]</scope>
</reference>
<keyword evidence="2" id="KW-0131">Cell cycle</keyword>
<evidence type="ECO:0000256" key="1">
    <source>
        <dbReference type="ARBA" id="ARBA00023013"/>
    </source>
</evidence>
<name>A0A6D2KE08_9BRAS</name>
<organism evidence="3 4">
    <name type="scientific">Microthlaspi erraticum</name>
    <dbReference type="NCBI Taxonomy" id="1685480"/>
    <lineage>
        <taxon>Eukaryota</taxon>
        <taxon>Viridiplantae</taxon>
        <taxon>Streptophyta</taxon>
        <taxon>Embryophyta</taxon>
        <taxon>Tracheophyta</taxon>
        <taxon>Spermatophyta</taxon>
        <taxon>Magnoliopsida</taxon>
        <taxon>eudicotyledons</taxon>
        <taxon>Gunneridae</taxon>
        <taxon>Pentapetalae</taxon>
        <taxon>rosids</taxon>
        <taxon>malvids</taxon>
        <taxon>Brassicales</taxon>
        <taxon>Brassicaceae</taxon>
        <taxon>Coluteocarpeae</taxon>
        <taxon>Microthlaspi</taxon>
    </lineage>
</organism>
<proteinExistence type="predicted"/>
<dbReference type="EMBL" id="CACVBM020001607">
    <property type="protein sequence ID" value="CAA7055245.1"/>
    <property type="molecule type" value="Genomic_DNA"/>
</dbReference>
<comment type="caution">
    <text evidence="3">The sequence shown here is derived from an EMBL/GenBank/DDBJ whole genome shotgun (WGS) entry which is preliminary data.</text>
</comment>
<dbReference type="AlphaFoldDB" id="A0A6D2KE08"/>
<dbReference type="GO" id="GO:0004860">
    <property type="term" value="F:protein kinase inhibitor activity"/>
    <property type="evidence" value="ECO:0007669"/>
    <property type="project" value="UniProtKB-KW"/>
</dbReference>
<dbReference type="PANTHER" id="PTHR33142">
    <property type="entry name" value="CYCLIN-DEPENDENT PROTEIN KINASE INHIBITOR SMR13"/>
    <property type="match status" value="1"/>
</dbReference>
<sequence length="177" mass="19623">MGFSKKSQLDGGLDSDGKKWVIAGISKRASLKPVKTKLRAPEIETEVEEECLTTPTAKEAKIPDKLKCPPAPRKRRPALKCRSNAVREFFTPPPDLETVFIQRRGRRNSLVATLAALGMKQPGLKGKVLLAGGENRLKLIVLHSEEYAKVKREKRVIRGYSVLFDSSALSRAEGIKM</sequence>
<protein>
    <submittedName>
        <fullName evidence="3">Uncharacterized protein</fullName>
    </submittedName>
</protein>
<keyword evidence="1" id="KW-0649">Protein kinase inhibitor</keyword>
<evidence type="ECO:0000313" key="4">
    <source>
        <dbReference type="Proteomes" id="UP000467841"/>
    </source>
</evidence>
<evidence type="ECO:0000313" key="3">
    <source>
        <dbReference type="EMBL" id="CAA7055245.1"/>
    </source>
</evidence>
<dbReference type="PANTHER" id="PTHR33142:SF40">
    <property type="entry name" value="CYCLIN-DEPENDENT PROTEIN KINASE INHIBITOR SMR6"/>
    <property type="match status" value="1"/>
</dbReference>